<accession>A0A3D0KDN3</accession>
<reference evidence="2" key="1">
    <citation type="journal article" date="2018" name="Nat. Biotechnol.">
        <title>A standardized bacterial taxonomy based on genome phylogeny substantially revises the tree of life.</title>
        <authorList>
            <person name="Parks D.H."/>
            <person name="Chuvochina M."/>
            <person name="Waite D.W."/>
            <person name="Rinke C."/>
            <person name="Skarshewski A."/>
            <person name="Chaumeil P.A."/>
            <person name="Hugenholtz P."/>
        </authorList>
    </citation>
    <scope>NUCLEOTIDE SEQUENCE [LARGE SCALE GENOMIC DNA]</scope>
    <source>
        <strain evidence="2">UBA11284</strain>
    </source>
</reference>
<evidence type="ECO:0000256" key="1">
    <source>
        <dbReference type="SAM" id="Phobius"/>
    </source>
</evidence>
<feature type="non-terminal residue" evidence="2">
    <location>
        <position position="1"/>
    </location>
</feature>
<proteinExistence type="predicted"/>
<sequence>YLCSVSLDRRQELLDFIKDRYGVEQISHLDKDLIFYENKSITKRNVVLMRGNVLKNHISKNELVDEIDGLCKDISRGVRETVESSSNGEGKIELNVESEAVVAVLSCLSEIMGDKVKEFNVRSDYYSNILGICIFFIMFGFFFFVWNLIKI</sequence>
<keyword evidence="1" id="KW-1133">Transmembrane helix</keyword>
<keyword evidence="1" id="KW-0472">Membrane</keyword>
<organism evidence="2">
    <name type="scientific">Halomonas campaniensis</name>
    <dbReference type="NCBI Taxonomy" id="213554"/>
    <lineage>
        <taxon>Bacteria</taxon>
        <taxon>Pseudomonadati</taxon>
        <taxon>Pseudomonadota</taxon>
        <taxon>Gammaproteobacteria</taxon>
        <taxon>Oceanospirillales</taxon>
        <taxon>Halomonadaceae</taxon>
        <taxon>Halomonas</taxon>
    </lineage>
</organism>
<dbReference type="AlphaFoldDB" id="A0A3D0KDN3"/>
<protein>
    <submittedName>
        <fullName evidence="2">Uncharacterized protein</fullName>
    </submittedName>
</protein>
<evidence type="ECO:0000313" key="2">
    <source>
        <dbReference type="EMBL" id="HCA01269.1"/>
    </source>
</evidence>
<keyword evidence="1" id="KW-0812">Transmembrane</keyword>
<name>A0A3D0KDN3_9GAMM</name>
<gene>
    <name evidence="2" type="ORF">DEO68_03595</name>
</gene>
<feature type="transmembrane region" description="Helical" evidence="1">
    <location>
        <begin position="125"/>
        <end position="149"/>
    </location>
</feature>
<comment type="caution">
    <text evidence="2">The sequence shown here is derived from an EMBL/GenBank/DDBJ whole genome shotgun (WGS) entry which is preliminary data.</text>
</comment>
<dbReference type="EMBL" id="DOTR01000018">
    <property type="protein sequence ID" value="HCA01269.1"/>
    <property type="molecule type" value="Genomic_DNA"/>
</dbReference>